<name>A0A371FW20_MUCPR</name>
<evidence type="ECO:0000256" key="1">
    <source>
        <dbReference type="SAM" id="MobiDB-lite"/>
    </source>
</evidence>
<dbReference type="EMBL" id="QJKJ01007631">
    <property type="protein sequence ID" value="RDX82481.1"/>
    <property type="molecule type" value="Genomic_DNA"/>
</dbReference>
<accession>A0A371FW20</accession>
<evidence type="ECO:0000313" key="3">
    <source>
        <dbReference type="Proteomes" id="UP000257109"/>
    </source>
</evidence>
<gene>
    <name evidence="2" type="ORF">CR513_36720</name>
</gene>
<proteinExistence type="predicted"/>
<keyword evidence="3" id="KW-1185">Reference proteome</keyword>
<dbReference type="OrthoDB" id="1744168at2759"/>
<comment type="caution">
    <text evidence="2">The sequence shown here is derived from an EMBL/GenBank/DDBJ whole genome shotgun (WGS) entry which is preliminary data.</text>
</comment>
<protein>
    <submittedName>
        <fullName evidence="2">Uncharacterized protein</fullName>
    </submittedName>
</protein>
<evidence type="ECO:0000313" key="2">
    <source>
        <dbReference type="EMBL" id="RDX82481.1"/>
    </source>
</evidence>
<feature type="compositionally biased region" description="Polar residues" evidence="1">
    <location>
        <begin position="157"/>
        <end position="168"/>
    </location>
</feature>
<feature type="region of interest" description="Disordered" evidence="1">
    <location>
        <begin position="157"/>
        <end position="185"/>
    </location>
</feature>
<dbReference type="AlphaFoldDB" id="A0A371FW20"/>
<reference evidence="2" key="1">
    <citation type="submission" date="2018-05" db="EMBL/GenBank/DDBJ databases">
        <title>Draft genome of Mucuna pruriens seed.</title>
        <authorList>
            <person name="Nnadi N.E."/>
            <person name="Vos R."/>
            <person name="Hasami M.H."/>
            <person name="Devisetty U.K."/>
            <person name="Aguiy J.C."/>
        </authorList>
    </citation>
    <scope>NUCLEOTIDE SEQUENCE [LARGE SCALE GENOMIC DNA]</scope>
    <source>
        <strain evidence="2">JCA_2017</strain>
    </source>
</reference>
<sequence>MKDELSSKGPTLILGKLFLKTAKTKINVHVETNCMEFGDIRVKYTIFKAMKHPIENHLVFYLDLIDQLGDEYINLYFEFSNFDDFTNCDCTSTRLIPPVITVNKLQVEQKERLLQDLKKLENFYEHLVKHSALRFLLKKPPENVALELIKDVNGGTTNGLPNVPTSKHLNYKLKPSKSQDTLKKAKEIRLKDKTLEAKKIDKQEKLRKES</sequence>
<organism evidence="2 3">
    <name type="scientific">Mucuna pruriens</name>
    <name type="common">Velvet bean</name>
    <name type="synonym">Dolichos pruriens</name>
    <dbReference type="NCBI Taxonomy" id="157652"/>
    <lineage>
        <taxon>Eukaryota</taxon>
        <taxon>Viridiplantae</taxon>
        <taxon>Streptophyta</taxon>
        <taxon>Embryophyta</taxon>
        <taxon>Tracheophyta</taxon>
        <taxon>Spermatophyta</taxon>
        <taxon>Magnoliopsida</taxon>
        <taxon>eudicotyledons</taxon>
        <taxon>Gunneridae</taxon>
        <taxon>Pentapetalae</taxon>
        <taxon>rosids</taxon>
        <taxon>fabids</taxon>
        <taxon>Fabales</taxon>
        <taxon>Fabaceae</taxon>
        <taxon>Papilionoideae</taxon>
        <taxon>50 kb inversion clade</taxon>
        <taxon>NPAAA clade</taxon>
        <taxon>indigoferoid/millettioid clade</taxon>
        <taxon>Phaseoleae</taxon>
        <taxon>Mucuna</taxon>
    </lineage>
</organism>
<feature type="non-terminal residue" evidence="2">
    <location>
        <position position="1"/>
    </location>
</feature>
<dbReference type="Proteomes" id="UP000257109">
    <property type="component" value="Unassembled WGS sequence"/>
</dbReference>